<dbReference type="AlphaFoldDB" id="A0A9D1IJM7"/>
<protein>
    <submittedName>
        <fullName evidence="1">Uncharacterized protein</fullName>
    </submittedName>
</protein>
<proteinExistence type="predicted"/>
<accession>A0A9D1IJM7</accession>
<gene>
    <name evidence="1" type="ORF">IAC56_02005</name>
</gene>
<dbReference type="EMBL" id="DVMY01000035">
    <property type="protein sequence ID" value="HIU37034.1"/>
    <property type="molecule type" value="Genomic_DNA"/>
</dbReference>
<name>A0A9D1IJM7_9BURK</name>
<reference evidence="1" key="2">
    <citation type="journal article" date="2021" name="PeerJ">
        <title>Extensive microbial diversity within the chicken gut microbiome revealed by metagenomics and culture.</title>
        <authorList>
            <person name="Gilroy R."/>
            <person name="Ravi A."/>
            <person name="Getino M."/>
            <person name="Pursley I."/>
            <person name="Horton D.L."/>
            <person name="Alikhan N.F."/>
            <person name="Baker D."/>
            <person name="Gharbi K."/>
            <person name="Hall N."/>
            <person name="Watson M."/>
            <person name="Adriaenssens E.M."/>
            <person name="Foster-Nyarko E."/>
            <person name="Jarju S."/>
            <person name="Secka A."/>
            <person name="Antonio M."/>
            <person name="Oren A."/>
            <person name="Chaudhuri R.R."/>
            <person name="La Ragione R."/>
            <person name="Hildebrand F."/>
            <person name="Pallen M.J."/>
        </authorList>
    </citation>
    <scope>NUCLEOTIDE SEQUENCE</scope>
    <source>
        <strain evidence="1">7463</strain>
    </source>
</reference>
<dbReference type="Proteomes" id="UP000824083">
    <property type="component" value="Unassembled WGS sequence"/>
</dbReference>
<sequence length="53" mass="6046">MRSSSQGVTQKRIVLGDKSGSKVLLNQLCVVILCARLMRAMKQIGPFFYRFRN</sequence>
<organism evidence="1 2">
    <name type="scientific">Candidatus Aphodousia faecigallinarum</name>
    <dbReference type="NCBI Taxonomy" id="2840677"/>
    <lineage>
        <taxon>Bacteria</taxon>
        <taxon>Pseudomonadati</taxon>
        <taxon>Pseudomonadota</taxon>
        <taxon>Betaproteobacteria</taxon>
        <taxon>Burkholderiales</taxon>
        <taxon>Sutterellaceae</taxon>
        <taxon>Sutterellaceae incertae sedis</taxon>
        <taxon>Candidatus Aphodousia</taxon>
    </lineage>
</organism>
<comment type="caution">
    <text evidence="1">The sequence shown here is derived from an EMBL/GenBank/DDBJ whole genome shotgun (WGS) entry which is preliminary data.</text>
</comment>
<evidence type="ECO:0000313" key="2">
    <source>
        <dbReference type="Proteomes" id="UP000824083"/>
    </source>
</evidence>
<evidence type="ECO:0000313" key="1">
    <source>
        <dbReference type="EMBL" id="HIU37034.1"/>
    </source>
</evidence>
<reference evidence="1" key="1">
    <citation type="submission" date="2020-10" db="EMBL/GenBank/DDBJ databases">
        <authorList>
            <person name="Gilroy R."/>
        </authorList>
    </citation>
    <scope>NUCLEOTIDE SEQUENCE</scope>
    <source>
        <strain evidence="1">7463</strain>
    </source>
</reference>